<sequence>MAELRCIFQTDTLRSTDRSFSSSTVVIPIELKVQPSEPPDPPDPSDPPLWVVVYPPPDLLGPPPPSSPILRWSHPYVQILVLPLALAPAKYQKIKLPFISSSAKICCAADVGTILT</sequence>
<dbReference type="AlphaFoldDB" id="A0A565BBH8"/>
<gene>
    <name evidence="1" type="ORF">ANE_LOCUS8621</name>
</gene>
<evidence type="ECO:0000313" key="2">
    <source>
        <dbReference type="Proteomes" id="UP000489600"/>
    </source>
</evidence>
<keyword evidence="2" id="KW-1185">Reference proteome</keyword>
<proteinExistence type="predicted"/>
<organism evidence="1 2">
    <name type="scientific">Arabis nemorensis</name>
    <dbReference type="NCBI Taxonomy" id="586526"/>
    <lineage>
        <taxon>Eukaryota</taxon>
        <taxon>Viridiplantae</taxon>
        <taxon>Streptophyta</taxon>
        <taxon>Embryophyta</taxon>
        <taxon>Tracheophyta</taxon>
        <taxon>Spermatophyta</taxon>
        <taxon>Magnoliopsida</taxon>
        <taxon>eudicotyledons</taxon>
        <taxon>Gunneridae</taxon>
        <taxon>Pentapetalae</taxon>
        <taxon>rosids</taxon>
        <taxon>malvids</taxon>
        <taxon>Brassicales</taxon>
        <taxon>Brassicaceae</taxon>
        <taxon>Arabideae</taxon>
        <taxon>Arabis</taxon>
    </lineage>
</organism>
<protein>
    <submittedName>
        <fullName evidence="1">Uncharacterized protein</fullName>
    </submittedName>
</protein>
<comment type="caution">
    <text evidence="1">The sequence shown here is derived from an EMBL/GenBank/DDBJ whole genome shotgun (WGS) entry which is preliminary data.</text>
</comment>
<reference evidence="1" key="1">
    <citation type="submission" date="2019-07" db="EMBL/GenBank/DDBJ databases">
        <authorList>
            <person name="Dittberner H."/>
        </authorList>
    </citation>
    <scope>NUCLEOTIDE SEQUENCE [LARGE SCALE GENOMIC DNA]</scope>
</reference>
<evidence type="ECO:0000313" key="1">
    <source>
        <dbReference type="EMBL" id="VVA98176.1"/>
    </source>
</evidence>
<accession>A0A565BBH8</accession>
<name>A0A565BBH8_9BRAS</name>
<dbReference type="Proteomes" id="UP000489600">
    <property type="component" value="Unassembled WGS sequence"/>
</dbReference>
<dbReference type="EMBL" id="CABITT030000003">
    <property type="protein sequence ID" value="VVA98176.1"/>
    <property type="molecule type" value="Genomic_DNA"/>
</dbReference>